<evidence type="ECO:0000256" key="5">
    <source>
        <dbReference type="ARBA" id="ARBA00023180"/>
    </source>
</evidence>
<feature type="chain" id="PRO_5013357478" evidence="8">
    <location>
        <begin position="25"/>
        <end position="432"/>
    </location>
</feature>
<dbReference type="InterPro" id="IPR001812">
    <property type="entry name" value="Trypano_VSG_A_N_dom"/>
</dbReference>
<sequence length="432" mass="46523">MSQISIPVIALLVLCGDITRQTDAAAKGPIKKESWTPLCALSKVLNASTKALRALISKITTRAHEAELMYSRLAVYTAALDDNEEKKMYLPFLLTLRERAEEHTEAMKGPLNHATESVTHALYVAGAIDEFASVLKQTAKDATHTCIGNTADTGLAAAEAATALAGCTASPGDNTLNAAGFAPDKLKLTDNRLQLQEDTHTAKDCFLTDDSAAGDAHHTTNLNGAPLNLANGLLKLTDTQSTLIATAEPTQLSDATTAVSKAQWALKQLMATRAATDKSKANLTADDLIGSSNFAAYVAKVYKVEQSAAAQLIDDKFGAAGSDFRKNFWTRIELMSAPAEATGLKQSSNLIDITDLKTLHLAQIYYKNQMWSKAAEQTKELKKLQRNTNKQDSKSTEEKEKECSAAGDDQKACEKLKDKGCVFNKDGKHGKK</sequence>
<evidence type="ECO:0000256" key="4">
    <source>
        <dbReference type="ARBA" id="ARBA00023136"/>
    </source>
</evidence>
<keyword evidence="2" id="KW-1003">Cell membrane</keyword>
<keyword evidence="3" id="KW-0336">GPI-anchor</keyword>
<organism evidence="10">
    <name type="scientific">Trypanosoma brucei</name>
    <dbReference type="NCBI Taxonomy" id="5691"/>
    <lineage>
        <taxon>Eukaryota</taxon>
        <taxon>Discoba</taxon>
        <taxon>Euglenozoa</taxon>
        <taxon>Kinetoplastea</taxon>
        <taxon>Metakinetoplastina</taxon>
        <taxon>Trypanosomatida</taxon>
        <taxon>Trypanosomatidae</taxon>
        <taxon>Trypanosoma</taxon>
    </lineage>
</organism>
<reference evidence="10" key="1">
    <citation type="submission" date="2016-08" db="EMBL/GenBank/DDBJ databases">
        <title>VSG repertoire of Trypanosoma brucei EATRO 1125.</title>
        <authorList>
            <person name="Cross G.A."/>
        </authorList>
    </citation>
    <scope>NUCLEOTIDE SEQUENCE</scope>
    <source>
        <strain evidence="10">EATRO 1125</strain>
    </source>
</reference>
<dbReference type="GO" id="GO:0005886">
    <property type="term" value="C:plasma membrane"/>
    <property type="evidence" value="ECO:0007669"/>
    <property type="project" value="UniProtKB-SubCell"/>
</dbReference>
<accession>A0A1J0RB63</accession>
<comment type="subcellular location">
    <subcellularLocation>
        <location evidence="1">Cell membrane</location>
        <topology evidence="1">Lipid-anchor</topology>
        <topology evidence="1">GPI-anchor</topology>
    </subcellularLocation>
</comment>
<keyword evidence="5" id="KW-0325">Glycoprotein</keyword>
<dbReference type="GO" id="GO:0042783">
    <property type="term" value="P:symbiont-mediated evasion of host immune response"/>
    <property type="evidence" value="ECO:0007669"/>
    <property type="project" value="InterPro"/>
</dbReference>
<keyword evidence="4" id="KW-0472">Membrane</keyword>
<keyword evidence="8" id="KW-0732">Signal</keyword>
<evidence type="ECO:0000256" key="3">
    <source>
        <dbReference type="ARBA" id="ARBA00022622"/>
    </source>
</evidence>
<dbReference type="VEuPathDB" id="TriTrypDB:Tb427_000330700"/>
<feature type="region of interest" description="Disordered" evidence="7">
    <location>
        <begin position="381"/>
        <end position="411"/>
    </location>
</feature>
<protein>
    <submittedName>
        <fullName evidence="10">Variant surface glycoprotein 1125.4894</fullName>
    </submittedName>
</protein>
<evidence type="ECO:0000313" key="10">
    <source>
        <dbReference type="EMBL" id="APD75091.1"/>
    </source>
</evidence>
<evidence type="ECO:0000256" key="7">
    <source>
        <dbReference type="SAM" id="MobiDB-lite"/>
    </source>
</evidence>
<dbReference type="Pfam" id="PF00913">
    <property type="entry name" value="Trypan_glycop"/>
    <property type="match status" value="1"/>
</dbReference>
<feature type="domain" description="Trypanosome variant surface glycoprotein A-type N-terminal" evidence="9">
    <location>
        <begin position="12"/>
        <end position="367"/>
    </location>
</feature>
<evidence type="ECO:0000256" key="6">
    <source>
        <dbReference type="ARBA" id="ARBA00023288"/>
    </source>
</evidence>
<keyword evidence="6" id="KW-0449">Lipoprotein</keyword>
<evidence type="ECO:0000256" key="8">
    <source>
        <dbReference type="SAM" id="SignalP"/>
    </source>
</evidence>
<evidence type="ECO:0000259" key="9">
    <source>
        <dbReference type="Pfam" id="PF00913"/>
    </source>
</evidence>
<feature type="signal peptide" evidence="8">
    <location>
        <begin position="1"/>
        <end position="24"/>
    </location>
</feature>
<evidence type="ECO:0000256" key="1">
    <source>
        <dbReference type="ARBA" id="ARBA00004609"/>
    </source>
</evidence>
<dbReference type="EMBL" id="KX701135">
    <property type="protein sequence ID" value="APD75091.1"/>
    <property type="molecule type" value="Genomic_DNA"/>
</dbReference>
<dbReference type="GO" id="GO:0098552">
    <property type="term" value="C:side of membrane"/>
    <property type="evidence" value="ECO:0007669"/>
    <property type="project" value="UniProtKB-KW"/>
</dbReference>
<dbReference type="Gene3D" id="1.10.470.10">
    <property type="entry name" value="Variant Surface Glycoprotein, subunit A, domain 2"/>
    <property type="match status" value="1"/>
</dbReference>
<dbReference type="SUPFAM" id="SSF58087">
    <property type="entry name" value="Variant surface glycoprotein (N-terminal domain)"/>
    <property type="match status" value="1"/>
</dbReference>
<evidence type="ECO:0000256" key="2">
    <source>
        <dbReference type="ARBA" id="ARBA00022475"/>
    </source>
</evidence>
<dbReference type="Gene3D" id="3.90.150.10">
    <property type="entry name" value="Variant Surface Glycoprotein, subunit A domain 1"/>
    <property type="match status" value="1"/>
</dbReference>
<dbReference type="AlphaFoldDB" id="A0A1J0RB63"/>
<proteinExistence type="predicted"/>
<name>A0A1J0RB63_9TRYP</name>